<name>A0A0L8GFV3_OCTBM</name>
<protein>
    <submittedName>
        <fullName evidence="1">Uncharacterized protein</fullName>
    </submittedName>
</protein>
<dbReference type="EMBL" id="KQ422169">
    <property type="protein sequence ID" value="KOF75425.1"/>
    <property type="molecule type" value="Genomic_DNA"/>
</dbReference>
<dbReference type="AlphaFoldDB" id="A0A0L8GFV3"/>
<sequence length="138" mass="15956">MIEPNEAKVLGDFTENYSFVVQDEIQGHHWNKPQCSLYPVIVYFCYQTVLDNSSICIISDDLDNDVGFIHKVLKKTRAHIKETLNPSIEVIHYLSDGCAAHYKNCKHFLNLCHHPTDFSICRMWNFFSTSHGNHPVTE</sequence>
<evidence type="ECO:0000313" key="1">
    <source>
        <dbReference type="EMBL" id="KOF75425.1"/>
    </source>
</evidence>
<dbReference type="PANTHER" id="PTHR46601:SF1">
    <property type="entry name" value="ADF-H DOMAIN-CONTAINING PROTEIN"/>
    <property type="match status" value="1"/>
</dbReference>
<dbReference type="PANTHER" id="PTHR46601">
    <property type="entry name" value="ULP_PROTEASE DOMAIN-CONTAINING PROTEIN"/>
    <property type="match status" value="1"/>
</dbReference>
<dbReference type="STRING" id="37653.A0A0L8GFV3"/>
<accession>A0A0L8GFV3</accession>
<organism evidence="1">
    <name type="scientific">Octopus bimaculoides</name>
    <name type="common">California two-spotted octopus</name>
    <dbReference type="NCBI Taxonomy" id="37653"/>
    <lineage>
        <taxon>Eukaryota</taxon>
        <taxon>Metazoa</taxon>
        <taxon>Spiralia</taxon>
        <taxon>Lophotrochozoa</taxon>
        <taxon>Mollusca</taxon>
        <taxon>Cephalopoda</taxon>
        <taxon>Coleoidea</taxon>
        <taxon>Octopodiformes</taxon>
        <taxon>Octopoda</taxon>
        <taxon>Incirrata</taxon>
        <taxon>Octopodidae</taxon>
        <taxon>Octopus</taxon>
    </lineage>
</organism>
<reference evidence="1" key="1">
    <citation type="submission" date="2015-07" db="EMBL/GenBank/DDBJ databases">
        <title>MeaNS - Measles Nucleotide Surveillance Program.</title>
        <authorList>
            <person name="Tran T."/>
            <person name="Druce J."/>
        </authorList>
    </citation>
    <scope>NUCLEOTIDE SEQUENCE</scope>
    <source>
        <strain evidence="1">UCB-OBI-ISO-001</strain>
        <tissue evidence="1">Gonad</tissue>
    </source>
</reference>
<proteinExistence type="predicted"/>
<gene>
    <name evidence="1" type="ORF">OCBIM_22034777mg</name>
</gene>